<evidence type="ECO:0000313" key="2">
    <source>
        <dbReference type="Proteomes" id="UP000192775"/>
    </source>
</evidence>
<dbReference type="InterPro" id="IPR046740">
    <property type="entry name" value="DUF6790"/>
</dbReference>
<dbReference type="Pfam" id="PF20589">
    <property type="entry name" value="DUF6790"/>
    <property type="match status" value="1"/>
</dbReference>
<proteinExistence type="predicted"/>
<name>A0A1X9LJ84_9MICO</name>
<dbReference type="RefSeq" id="WP_085019371.1">
    <property type="nucleotide sequence ID" value="NZ_BMHD01000001.1"/>
</dbReference>
<gene>
    <name evidence="1" type="ORF">B5808_08410</name>
</gene>
<keyword evidence="2" id="KW-1185">Reference proteome</keyword>
<evidence type="ECO:0000313" key="1">
    <source>
        <dbReference type="EMBL" id="ARJ05233.1"/>
    </source>
</evidence>
<dbReference type="KEGG" id="cphy:B5808_08410"/>
<dbReference type="AlphaFoldDB" id="A0A1X9LJ84"/>
<organism evidence="1 2">
    <name type="scientific">Cnuibacter physcomitrellae</name>
    <dbReference type="NCBI Taxonomy" id="1619308"/>
    <lineage>
        <taxon>Bacteria</taxon>
        <taxon>Bacillati</taxon>
        <taxon>Actinomycetota</taxon>
        <taxon>Actinomycetes</taxon>
        <taxon>Micrococcales</taxon>
        <taxon>Microbacteriaceae</taxon>
        <taxon>Cnuibacter</taxon>
    </lineage>
</organism>
<accession>A0A1X9LJ84</accession>
<protein>
    <submittedName>
        <fullName evidence="1">Uncharacterized protein</fullName>
    </submittedName>
</protein>
<sequence>MTGDTPKAGPGSAGAQEVPNRVVGLLPFAGVVLFLIAEIVTIAVSGTGDLLYSTTQNAVLFLIGSSGIGNGIAHLFFGPAIARSIGWTPGPFQYEVGAANLAIGIAGVTGGFFGPEFWLAVIIVDLVFLVLAGVGHIREIVKNHNLAVNNAGPILVLDFLMPLVALGLWLWLTLS</sequence>
<dbReference type="Proteomes" id="UP000192775">
    <property type="component" value="Chromosome"/>
</dbReference>
<dbReference type="EMBL" id="CP020715">
    <property type="protein sequence ID" value="ARJ05233.1"/>
    <property type="molecule type" value="Genomic_DNA"/>
</dbReference>
<reference evidence="1 2" key="1">
    <citation type="submission" date="2017-04" db="EMBL/GenBank/DDBJ databases">
        <authorList>
            <person name="Afonso C.L."/>
            <person name="Miller P.J."/>
            <person name="Scott M.A."/>
            <person name="Spackman E."/>
            <person name="Goraichik I."/>
            <person name="Dimitrov K.M."/>
            <person name="Suarez D.L."/>
            <person name="Swayne D.E."/>
        </authorList>
    </citation>
    <scope>NUCLEOTIDE SEQUENCE [LARGE SCALE GENOMIC DNA]</scope>
    <source>
        <strain evidence="2">XA(T)</strain>
    </source>
</reference>